<dbReference type="AlphaFoldDB" id="A0A2S3I0D5"/>
<dbReference type="Gramene" id="PAN33719">
    <property type="protein sequence ID" value="PAN33719"/>
    <property type="gene ID" value="PAHAL_6G050200"/>
</dbReference>
<feature type="compositionally biased region" description="Low complexity" evidence="1">
    <location>
        <begin position="63"/>
        <end position="79"/>
    </location>
</feature>
<feature type="compositionally biased region" description="Basic and acidic residues" evidence="1">
    <location>
        <begin position="36"/>
        <end position="45"/>
    </location>
</feature>
<sequence length="175" mass="17724">MSAGVSFASAPAFCSGHTYSDFDQATAALAYFTEQMEKKREERGRPGGVGDGEDGGGEEEGENAAVETAEADTDSTSSSWLPAHPCSVLQRVVRACAGCVLGLCGGSARDGPRQGTATDAGDPGAATSQPSEAEGSDKVAHQRDLAGARVLARRRPPGRPGGPREGRGGGGGSHH</sequence>
<feature type="compositionally biased region" description="Basic and acidic residues" evidence="1">
    <location>
        <begin position="135"/>
        <end position="146"/>
    </location>
</feature>
<evidence type="ECO:0000256" key="1">
    <source>
        <dbReference type="SAM" id="MobiDB-lite"/>
    </source>
</evidence>
<organism evidence="2">
    <name type="scientific">Panicum hallii</name>
    <dbReference type="NCBI Taxonomy" id="206008"/>
    <lineage>
        <taxon>Eukaryota</taxon>
        <taxon>Viridiplantae</taxon>
        <taxon>Streptophyta</taxon>
        <taxon>Embryophyta</taxon>
        <taxon>Tracheophyta</taxon>
        <taxon>Spermatophyta</taxon>
        <taxon>Magnoliopsida</taxon>
        <taxon>Liliopsida</taxon>
        <taxon>Poales</taxon>
        <taxon>Poaceae</taxon>
        <taxon>PACMAD clade</taxon>
        <taxon>Panicoideae</taxon>
        <taxon>Panicodae</taxon>
        <taxon>Paniceae</taxon>
        <taxon>Panicinae</taxon>
        <taxon>Panicum</taxon>
        <taxon>Panicum sect. Panicum</taxon>
    </lineage>
</organism>
<feature type="region of interest" description="Disordered" evidence="1">
    <location>
        <begin position="107"/>
        <end position="175"/>
    </location>
</feature>
<feature type="compositionally biased region" description="Acidic residues" evidence="1">
    <location>
        <begin position="51"/>
        <end position="62"/>
    </location>
</feature>
<feature type="compositionally biased region" description="Low complexity" evidence="1">
    <location>
        <begin position="115"/>
        <end position="127"/>
    </location>
</feature>
<protein>
    <submittedName>
        <fullName evidence="2">Uncharacterized protein</fullName>
    </submittedName>
</protein>
<dbReference type="Proteomes" id="UP000243499">
    <property type="component" value="Chromosome 6"/>
</dbReference>
<name>A0A2S3I0D5_9POAL</name>
<gene>
    <name evidence="2" type="ORF">PAHAL_6G050200</name>
</gene>
<accession>A0A2S3I0D5</accession>
<proteinExistence type="predicted"/>
<feature type="region of interest" description="Disordered" evidence="1">
    <location>
        <begin position="36"/>
        <end position="82"/>
    </location>
</feature>
<evidence type="ECO:0000313" key="2">
    <source>
        <dbReference type="EMBL" id="PAN33719.2"/>
    </source>
</evidence>
<dbReference type="EMBL" id="CM008051">
    <property type="protein sequence ID" value="PAN33719.2"/>
    <property type="molecule type" value="Genomic_DNA"/>
</dbReference>
<reference evidence="2" key="1">
    <citation type="submission" date="2018-04" db="EMBL/GenBank/DDBJ databases">
        <title>WGS assembly of Panicum hallii.</title>
        <authorList>
            <person name="Lovell J."/>
            <person name="Jenkins J."/>
            <person name="Lowry D."/>
            <person name="Mamidi S."/>
            <person name="Sreedasyam A."/>
            <person name="Weng X."/>
            <person name="Barry K."/>
            <person name="Bonette J."/>
            <person name="Campitelli B."/>
            <person name="Daum C."/>
            <person name="Gordon S."/>
            <person name="Gould B."/>
            <person name="Lipzen A."/>
            <person name="Macqueen A."/>
            <person name="Palacio-Mejia J."/>
            <person name="Plott C."/>
            <person name="Shakirov E."/>
            <person name="Shu S."/>
            <person name="Yoshinaga Y."/>
            <person name="Zane M."/>
            <person name="Rokhsar D."/>
            <person name="Grimwood J."/>
            <person name="Schmutz J."/>
            <person name="Juenger T."/>
        </authorList>
    </citation>
    <scope>NUCLEOTIDE SEQUENCE [LARGE SCALE GENOMIC DNA]</scope>
    <source>
        <strain evidence="2">FIL2</strain>
    </source>
</reference>